<evidence type="ECO:0000259" key="1">
    <source>
        <dbReference type="Pfam" id="PF00198"/>
    </source>
</evidence>
<gene>
    <name evidence="2" type="ORF">ENS59_10545</name>
</gene>
<protein>
    <recommendedName>
        <fullName evidence="1">2-oxoacid dehydrogenase acyltransferase catalytic domain-containing protein</fullName>
    </recommendedName>
</protein>
<dbReference type="EMBL" id="DSVL01000323">
    <property type="protein sequence ID" value="HFH29930.1"/>
    <property type="molecule type" value="Genomic_DNA"/>
</dbReference>
<feature type="domain" description="2-oxoacid dehydrogenase acyltransferase catalytic" evidence="1">
    <location>
        <begin position="218"/>
        <end position="274"/>
    </location>
</feature>
<reference evidence="2" key="1">
    <citation type="journal article" date="2020" name="mSystems">
        <title>Genome- and Community-Level Interaction Insights into Carbon Utilization and Element Cycling Functions of Hydrothermarchaeota in Hydrothermal Sediment.</title>
        <authorList>
            <person name="Zhou Z."/>
            <person name="Liu Y."/>
            <person name="Xu W."/>
            <person name="Pan J."/>
            <person name="Luo Z.H."/>
            <person name="Li M."/>
        </authorList>
    </citation>
    <scope>NUCLEOTIDE SEQUENCE [LARGE SCALE GENOMIC DNA]</scope>
    <source>
        <strain evidence="2">SpSt-503</strain>
    </source>
</reference>
<proteinExistence type="predicted"/>
<dbReference type="SUPFAM" id="SSF52777">
    <property type="entry name" value="CoA-dependent acyltransferases"/>
    <property type="match status" value="1"/>
</dbReference>
<dbReference type="AlphaFoldDB" id="A0A7C3EDI6"/>
<accession>A0A7C3EDI6</accession>
<evidence type="ECO:0000313" key="2">
    <source>
        <dbReference type="EMBL" id="HFH29930.1"/>
    </source>
</evidence>
<dbReference type="Pfam" id="PF00198">
    <property type="entry name" value="2-oxoacid_dh"/>
    <property type="match status" value="2"/>
</dbReference>
<dbReference type="GO" id="GO:0016746">
    <property type="term" value="F:acyltransferase activity"/>
    <property type="evidence" value="ECO:0007669"/>
    <property type="project" value="InterPro"/>
</dbReference>
<sequence>MLFLDRCDGTRVKGLNPFQKVIPYVMTTRNGAAVYFTEDIDIEPALHLAKKLNEAEHTTKYTLFSVVLTAIVRVLEEKPHLNRFVMGKHIYQRNYMSTSFIVKKALTEDARETDAKVYYEPGETLSTVADKVQKAIADAQSETLSPDEKEMYFLSAIPGGYRLATGLFRLLERFNLAPASMIRSDPLYTSVYVANLASLNLPAPYHHLYEWGNASVFVVMGKIERRQVARKDGTMQQRRFMNFKITLDERISEGLYFARAIDLFRRYMANPAVLYNPSAQKEGVPGTVQEPLPIAAALS</sequence>
<organism evidence="2">
    <name type="scientific">Gracilinema caldarium</name>
    <dbReference type="NCBI Taxonomy" id="215591"/>
    <lineage>
        <taxon>Bacteria</taxon>
        <taxon>Pseudomonadati</taxon>
        <taxon>Spirochaetota</taxon>
        <taxon>Spirochaetia</taxon>
        <taxon>Spirochaetales</taxon>
        <taxon>Breznakiellaceae</taxon>
        <taxon>Gracilinema</taxon>
    </lineage>
</organism>
<dbReference type="InterPro" id="IPR023213">
    <property type="entry name" value="CAT-like_dom_sf"/>
</dbReference>
<feature type="domain" description="2-oxoacid dehydrogenase acyltransferase catalytic" evidence="1">
    <location>
        <begin position="14"/>
        <end position="100"/>
    </location>
</feature>
<name>A0A7C3EDI6_9SPIR</name>
<dbReference type="Gene3D" id="3.30.559.10">
    <property type="entry name" value="Chloramphenicol acetyltransferase-like domain"/>
    <property type="match status" value="1"/>
</dbReference>
<dbReference type="InterPro" id="IPR001078">
    <property type="entry name" value="2-oxoacid_DH_actylTfrase"/>
</dbReference>
<comment type="caution">
    <text evidence="2">The sequence shown here is derived from an EMBL/GenBank/DDBJ whole genome shotgun (WGS) entry which is preliminary data.</text>
</comment>